<evidence type="ECO:0000313" key="2">
    <source>
        <dbReference type="Proteomes" id="UP001303046"/>
    </source>
</evidence>
<evidence type="ECO:0000313" key="1">
    <source>
        <dbReference type="EMBL" id="KAK6752201.1"/>
    </source>
</evidence>
<reference evidence="1 2" key="1">
    <citation type="submission" date="2023-08" db="EMBL/GenBank/DDBJ databases">
        <title>A Necator americanus chromosomal reference genome.</title>
        <authorList>
            <person name="Ilik V."/>
            <person name="Petrzelkova K.J."/>
            <person name="Pardy F."/>
            <person name="Fuh T."/>
            <person name="Niatou-Singa F.S."/>
            <person name="Gouil Q."/>
            <person name="Baker L."/>
            <person name="Ritchie M.E."/>
            <person name="Jex A.R."/>
            <person name="Gazzola D."/>
            <person name="Li H."/>
            <person name="Toshio Fujiwara R."/>
            <person name="Zhan B."/>
            <person name="Aroian R.V."/>
            <person name="Pafco B."/>
            <person name="Schwarz E.M."/>
        </authorList>
    </citation>
    <scope>NUCLEOTIDE SEQUENCE [LARGE SCALE GENOMIC DNA]</scope>
    <source>
        <strain evidence="1 2">Aroian</strain>
        <tissue evidence="1">Whole animal</tissue>
    </source>
</reference>
<proteinExistence type="predicted"/>
<sequence>MQKTEEKRVKASYQETEDVEVSVGLKVEPARNPSILDRFVVSEASGPAYLNQFGWALAASWTVVPFLQYPGNFRHTPVQAAPPQQEADSCTRF</sequence>
<dbReference type="EMBL" id="JAVFWL010000004">
    <property type="protein sequence ID" value="KAK6752201.1"/>
    <property type="molecule type" value="Genomic_DNA"/>
</dbReference>
<accession>A0ABR1DRV8</accession>
<protein>
    <submittedName>
        <fullName evidence="1">Uncharacterized protein</fullName>
    </submittedName>
</protein>
<comment type="caution">
    <text evidence="1">The sequence shown here is derived from an EMBL/GenBank/DDBJ whole genome shotgun (WGS) entry which is preliminary data.</text>
</comment>
<gene>
    <name evidence="1" type="primary">Necator_chrIV.g16852</name>
    <name evidence="1" type="ORF">RB195_003554</name>
</gene>
<keyword evidence="2" id="KW-1185">Reference proteome</keyword>
<organism evidence="1 2">
    <name type="scientific">Necator americanus</name>
    <name type="common">Human hookworm</name>
    <dbReference type="NCBI Taxonomy" id="51031"/>
    <lineage>
        <taxon>Eukaryota</taxon>
        <taxon>Metazoa</taxon>
        <taxon>Ecdysozoa</taxon>
        <taxon>Nematoda</taxon>
        <taxon>Chromadorea</taxon>
        <taxon>Rhabditida</taxon>
        <taxon>Rhabditina</taxon>
        <taxon>Rhabditomorpha</taxon>
        <taxon>Strongyloidea</taxon>
        <taxon>Ancylostomatidae</taxon>
        <taxon>Bunostominae</taxon>
        <taxon>Necator</taxon>
    </lineage>
</organism>
<name>A0ABR1DRV8_NECAM</name>
<dbReference type="Proteomes" id="UP001303046">
    <property type="component" value="Unassembled WGS sequence"/>
</dbReference>